<reference evidence="2" key="1">
    <citation type="submission" date="2021-02" db="EMBL/GenBank/DDBJ databases">
        <authorList>
            <person name="Nowell W R."/>
        </authorList>
    </citation>
    <scope>NUCLEOTIDE SEQUENCE</scope>
</reference>
<gene>
    <name evidence="2" type="ORF">XAT740_LOCUS62414</name>
</gene>
<organism evidence="2 3">
    <name type="scientific">Adineta ricciae</name>
    <name type="common">Rotifer</name>
    <dbReference type="NCBI Taxonomy" id="249248"/>
    <lineage>
        <taxon>Eukaryota</taxon>
        <taxon>Metazoa</taxon>
        <taxon>Spiralia</taxon>
        <taxon>Gnathifera</taxon>
        <taxon>Rotifera</taxon>
        <taxon>Eurotatoria</taxon>
        <taxon>Bdelloidea</taxon>
        <taxon>Adinetida</taxon>
        <taxon>Adinetidae</taxon>
        <taxon>Adineta</taxon>
    </lineage>
</organism>
<accession>A0A816HEC9</accession>
<dbReference type="EMBL" id="CAJNOR010017544">
    <property type="protein sequence ID" value="CAF1687468.1"/>
    <property type="molecule type" value="Genomic_DNA"/>
</dbReference>
<dbReference type="AlphaFoldDB" id="A0A816HEC9"/>
<feature type="non-terminal residue" evidence="2">
    <location>
        <position position="1"/>
    </location>
</feature>
<evidence type="ECO:0000256" key="1">
    <source>
        <dbReference type="SAM" id="MobiDB-lite"/>
    </source>
</evidence>
<feature type="region of interest" description="Disordered" evidence="1">
    <location>
        <begin position="1"/>
        <end position="70"/>
    </location>
</feature>
<protein>
    <submittedName>
        <fullName evidence="2">Uncharacterized protein</fullName>
    </submittedName>
</protein>
<keyword evidence="3" id="KW-1185">Reference proteome</keyword>
<evidence type="ECO:0000313" key="3">
    <source>
        <dbReference type="Proteomes" id="UP000663828"/>
    </source>
</evidence>
<comment type="caution">
    <text evidence="2">The sequence shown here is derived from an EMBL/GenBank/DDBJ whole genome shotgun (WGS) entry which is preliminary data.</text>
</comment>
<feature type="compositionally biased region" description="Polar residues" evidence="1">
    <location>
        <begin position="22"/>
        <end position="39"/>
    </location>
</feature>
<name>A0A816HEC9_ADIRI</name>
<sequence length="70" mass="7653">ILREPAGSALPENIRSEDTKRPYTTYSGNIRSGLTSITGTHRIISEPNGPTHRVKPLTTNQIRPKPAACN</sequence>
<dbReference type="Proteomes" id="UP000663828">
    <property type="component" value="Unassembled WGS sequence"/>
</dbReference>
<evidence type="ECO:0000313" key="2">
    <source>
        <dbReference type="EMBL" id="CAF1687468.1"/>
    </source>
</evidence>
<proteinExistence type="predicted"/>